<sequence length="194" mass="21399">MNSRPTKTKISLTKKQIVQAILVWIAVGVTIYFGFFHENSLKGDAVPGSPRTNLLETAVLSQVPKSKEAAVKAALSAVLEKCNNISIYAQHGERLKAFYYPHGWERTPAHIDLEIDFTRESLKAMPQGLRDPQWGGHAEMGLSAGANPGLIMETPLPEWLCGYPVDEDILSSAARDWDMKKVFVPLPAVPPNSF</sequence>
<feature type="transmembrane region" description="Helical" evidence="1">
    <location>
        <begin position="20"/>
        <end position="37"/>
    </location>
</feature>
<evidence type="ECO:0000313" key="2">
    <source>
        <dbReference type="EMBL" id="NHO55269.1"/>
    </source>
</evidence>
<evidence type="ECO:0000256" key="1">
    <source>
        <dbReference type="SAM" id="Phobius"/>
    </source>
</evidence>
<evidence type="ECO:0000313" key="3">
    <source>
        <dbReference type="Proteomes" id="UP000597459"/>
    </source>
</evidence>
<protein>
    <submittedName>
        <fullName evidence="2">Uncharacterized protein</fullName>
    </submittedName>
</protein>
<keyword evidence="1" id="KW-0472">Membrane</keyword>
<dbReference type="EMBL" id="WOTH01000058">
    <property type="protein sequence ID" value="NHO55269.1"/>
    <property type="molecule type" value="Genomic_DNA"/>
</dbReference>
<gene>
    <name evidence="2" type="ORF">GOB87_15210</name>
</gene>
<accession>A0A967EJJ2</accession>
<dbReference type="RefSeq" id="WP_166318783.1">
    <property type="nucleotide sequence ID" value="NZ_WOTH01000058.1"/>
</dbReference>
<dbReference type="AlphaFoldDB" id="A0A967EJJ2"/>
<name>A0A967EJJ2_9PROT</name>
<proteinExistence type="predicted"/>
<reference evidence="2" key="1">
    <citation type="submission" date="2019-11" db="EMBL/GenBank/DDBJ databases">
        <title>Description of new Acetobacter species.</title>
        <authorList>
            <person name="Cleenwerck I."/>
            <person name="Sombolestani A.S."/>
        </authorList>
    </citation>
    <scope>NUCLEOTIDE SEQUENCE</scope>
    <source>
        <strain evidence="2">LMG 1626</strain>
    </source>
</reference>
<organism evidence="2 3">
    <name type="scientific">Acetobacter estunensis</name>
    <dbReference type="NCBI Taxonomy" id="104097"/>
    <lineage>
        <taxon>Bacteria</taxon>
        <taxon>Pseudomonadati</taxon>
        <taxon>Pseudomonadota</taxon>
        <taxon>Alphaproteobacteria</taxon>
        <taxon>Acetobacterales</taxon>
        <taxon>Acetobacteraceae</taxon>
        <taxon>Acetobacter</taxon>
    </lineage>
</organism>
<dbReference type="Proteomes" id="UP000597459">
    <property type="component" value="Unassembled WGS sequence"/>
</dbReference>
<keyword evidence="1" id="KW-0812">Transmembrane</keyword>
<keyword evidence="1" id="KW-1133">Transmembrane helix</keyword>
<comment type="caution">
    <text evidence="2">The sequence shown here is derived from an EMBL/GenBank/DDBJ whole genome shotgun (WGS) entry which is preliminary data.</text>
</comment>
<keyword evidence="3" id="KW-1185">Reference proteome</keyword>